<dbReference type="EMBL" id="JAOXML010000025">
    <property type="protein sequence ID" value="MCV4379314.1"/>
    <property type="molecule type" value="Genomic_DNA"/>
</dbReference>
<sequence length="226" mass="24733">MIKNKISACTRRHVLKGFLLAGTCLPLKAVASEKTLPDIYRLNKGGNTLSGRVRHFLERWVPQGVAAGEYGLPKVNLKINVVDSTFTPVEGVDLLVLQTDSYLREKSRPLVSSRVKTRSDGSVDMAVSFPILSERILAATASRFSSGFDVFVLRDNHVYGTRLLASSECCDIAHSAIVEAAPRLRAETVVDKYFSDFQHGDLAVRPVNLEWVNGSANAAFTVVLQG</sequence>
<keyword evidence="2" id="KW-1185">Reference proteome</keyword>
<dbReference type="GeneID" id="93563981"/>
<reference evidence="1 2" key="1">
    <citation type="submission" date="2022-10" db="EMBL/GenBank/DDBJ databases">
        <title>Characterization of Pseudomonas capsici strains from pepper and tomato in Georgia.</title>
        <authorList>
            <person name="Zhao M."/>
            <person name="Dutta B."/>
        </authorList>
    </citation>
    <scope>NUCLEOTIDE SEQUENCE [LARGE SCALE GENOMIC DNA]</scope>
    <source>
        <strain evidence="1 2">Pc20-5</strain>
    </source>
</reference>
<comment type="caution">
    <text evidence="1">The sequence shown here is derived from an EMBL/GenBank/DDBJ whole genome shotgun (WGS) entry which is preliminary data.</text>
</comment>
<evidence type="ECO:0000313" key="1">
    <source>
        <dbReference type="EMBL" id="MCV4379314.1"/>
    </source>
</evidence>
<protein>
    <submittedName>
        <fullName evidence="1">Uncharacterized protein</fullName>
    </submittedName>
</protein>
<proteinExistence type="predicted"/>
<gene>
    <name evidence="1" type="ORF">OH718_22190</name>
</gene>
<evidence type="ECO:0000313" key="2">
    <source>
        <dbReference type="Proteomes" id="UP001207294"/>
    </source>
</evidence>
<dbReference type="Proteomes" id="UP001207294">
    <property type="component" value="Unassembled WGS sequence"/>
</dbReference>
<organism evidence="1 2">
    <name type="scientific">Pseudomonas capsici</name>
    <dbReference type="NCBI Taxonomy" id="2810614"/>
    <lineage>
        <taxon>Bacteria</taxon>
        <taxon>Pseudomonadati</taxon>
        <taxon>Pseudomonadota</taxon>
        <taxon>Gammaproteobacteria</taxon>
        <taxon>Pseudomonadales</taxon>
        <taxon>Pseudomonadaceae</taxon>
        <taxon>Pseudomonas</taxon>
    </lineage>
</organism>
<accession>A0ABT3C2I6</accession>
<name>A0ABT3C2I6_9PSED</name>
<dbReference type="RefSeq" id="WP_206403158.1">
    <property type="nucleotide sequence ID" value="NZ_JAFGZD010000026.1"/>
</dbReference>